<dbReference type="Gramene" id="ESW20323">
    <property type="protein sequence ID" value="ESW20323"/>
    <property type="gene ID" value="PHAVU_006G199600g"/>
</dbReference>
<dbReference type="AlphaFoldDB" id="V7BTF9"/>
<organism evidence="1 2">
    <name type="scientific">Phaseolus vulgaris</name>
    <name type="common">Kidney bean</name>
    <name type="synonym">French bean</name>
    <dbReference type="NCBI Taxonomy" id="3885"/>
    <lineage>
        <taxon>Eukaryota</taxon>
        <taxon>Viridiplantae</taxon>
        <taxon>Streptophyta</taxon>
        <taxon>Embryophyta</taxon>
        <taxon>Tracheophyta</taxon>
        <taxon>Spermatophyta</taxon>
        <taxon>Magnoliopsida</taxon>
        <taxon>eudicotyledons</taxon>
        <taxon>Gunneridae</taxon>
        <taxon>Pentapetalae</taxon>
        <taxon>rosids</taxon>
        <taxon>fabids</taxon>
        <taxon>Fabales</taxon>
        <taxon>Fabaceae</taxon>
        <taxon>Papilionoideae</taxon>
        <taxon>50 kb inversion clade</taxon>
        <taxon>NPAAA clade</taxon>
        <taxon>indigoferoid/millettioid clade</taxon>
        <taxon>Phaseoleae</taxon>
        <taxon>Phaseolus</taxon>
    </lineage>
</organism>
<name>V7BTF9_PHAVU</name>
<dbReference type="EMBL" id="CM002293">
    <property type="protein sequence ID" value="ESW20323.1"/>
    <property type="molecule type" value="Genomic_DNA"/>
</dbReference>
<keyword evidence="2" id="KW-1185">Reference proteome</keyword>
<protein>
    <submittedName>
        <fullName evidence="1">Uncharacterized protein</fullName>
    </submittedName>
</protein>
<proteinExistence type="predicted"/>
<gene>
    <name evidence="1" type="ORF">PHAVU_006G199600g</name>
</gene>
<reference evidence="2" key="1">
    <citation type="journal article" date="2014" name="Nat. Genet.">
        <title>A reference genome for common bean and genome-wide analysis of dual domestications.</title>
        <authorList>
            <person name="Schmutz J."/>
            <person name="McClean P.E."/>
            <person name="Mamidi S."/>
            <person name="Wu G.A."/>
            <person name="Cannon S.B."/>
            <person name="Grimwood J."/>
            <person name="Jenkins J."/>
            <person name="Shu S."/>
            <person name="Song Q."/>
            <person name="Chavarro C."/>
            <person name="Torres-Torres M."/>
            <person name="Geffroy V."/>
            <person name="Moghaddam S.M."/>
            <person name="Gao D."/>
            <person name="Abernathy B."/>
            <person name="Barry K."/>
            <person name="Blair M."/>
            <person name="Brick M.A."/>
            <person name="Chovatia M."/>
            <person name="Gepts P."/>
            <person name="Goodstein D.M."/>
            <person name="Gonzales M."/>
            <person name="Hellsten U."/>
            <person name="Hyten D.L."/>
            <person name="Jia G."/>
            <person name="Kelly J.D."/>
            <person name="Kudrna D."/>
            <person name="Lee R."/>
            <person name="Richard M.M."/>
            <person name="Miklas P.N."/>
            <person name="Osorno J.M."/>
            <person name="Rodrigues J."/>
            <person name="Thareau V."/>
            <person name="Urrea C.A."/>
            <person name="Wang M."/>
            <person name="Yu Y."/>
            <person name="Zhang M."/>
            <person name="Wing R.A."/>
            <person name="Cregan P.B."/>
            <person name="Rokhsar D.S."/>
            <person name="Jackson S.A."/>
        </authorList>
    </citation>
    <scope>NUCLEOTIDE SEQUENCE [LARGE SCALE GENOMIC DNA]</scope>
    <source>
        <strain evidence="2">cv. G19833</strain>
    </source>
</reference>
<dbReference type="Proteomes" id="UP000000226">
    <property type="component" value="Chromosome 6"/>
</dbReference>
<evidence type="ECO:0000313" key="1">
    <source>
        <dbReference type="EMBL" id="ESW20323.1"/>
    </source>
</evidence>
<sequence>MFIFRDCGRCLLVRFGSSNSWIVALTTCSRIWWHSCTNDFETEVIVKTICRPESRLKCGENSRIESLKIRNRSERISVF</sequence>
<accession>V7BTF9</accession>
<evidence type="ECO:0000313" key="2">
    <source>
        <dbReference type="Proteomes" id="UP000000226"/>
    </source>
</evidence>